<dbReference type="EMBL" id="CBTN010000046">
    <property type="protein sequence ID" value="CDH57403.1"/>
    <property type="molecule type" value="Genomic_DNA"/>
</dbReference>
<evidence type="ECO:0000313" key="5">
    <source>
        <dbReference type="Proteomes" id="UP000027586"/>
    </source>
</evidence>
<reference evidence="4" key="1">
    <citation type="submission" date="2013-08" db="EMBL/GenBank/DDBJ databases">
        <title>Gene expansion shapes genome architecture in the human pathogen Lichtheimia corymbifera: an evolutionary genomics analysis in the ancient terrestrial Mucorales (Mucoromycotina).</title>
        <authorList>
            <person name="Schwartze V.U."/>
            <person name="Winter S."/>
            <person name="Shelest E."/>
            <person name="Marcet-Houben M."/>
            <person name="Horn F."/>
            <person name="Wehner S."/>
            <person name="Hoffmann K."/>
            <person name="Riege K."/>
            <person name="Sammeth M."/>
            <person name="Nowrousian M."/>
            <person name="Valiante V."/>
            <person name="Linde J."/>
            <person name="Jacobsen I.D."/>
            <person name="Marz M."/>
            <person name="Brakhage A.A."/>
            <person name="Gabaldon T."/>
            <person name="Bocker S."/>
            <person name="Voigt K."/>
        </authorList>
    </citation>
    <scope>NUCLEOTIDE SEQUENCE [LARGE SCALE GENOMIC DNA]</scope>
    <source>
        <strain evidence="4">FSU 9682</strain>
    </source>
</reference>
<accession>A0A068S4U6</accession>
<dbReference type="AlphaFoldDB" id="A0A068S4U6"/>
<evidence type="ECO:0000256" key="1">
    <source>
        <dbReference type="ARBA" id="ARBA00008324"/>
    </source>
</evidence>
<feature type="domain" description="Thioesterase" evidence="3">
    <location>
        <begin position="60"/>
        <end position="130"/>
    </location>
</feature>
<evidence type="ECO:0000259" key="3">
    <source>
        <dbReference type="Pfam" id="PF03061"/>
    </source>
</evidence>
<dbReference type="InterPro" id="IPR039298">
    <property type="entry name" value="ACOT13"/>
</dbReference>
<organism evidence="4 5">
    <name type="scientific">Lichtheimia corymbifera JMRC:FSU:9682</name>
    <dbReference type="NCBI Taxonomy" id="1263082"/>
    <lineage>
        <taxon>Eukaryota</taxon>
        <taxon>Fungi</taxon>
        <taxon>Fungi incertae sedis</taxon>
        <taxon>Mucoromycota</taxon>
        <taxon>Mucoromycotina</taxon>
        <taxon>Mucoromycetes</taxon>
        <taxon>Mucorales</taxon>
        <taxon>Lichtheimiaceae</taxon>
        <taxon>Lichtheimia</taxon>
    </lineage>
</organism>
<dbReference type="OrthoDB" id="46529at2759"/>
<dbReference type="InterPro" id="IPR003736">
    <property type="entry name" value="PAAI_dom"/>
</dbReference>
<dbReference type="PANTHER" id="PTHR21660">
    <property type="entry name" value="THIOESTERASE SUPERFAMILY MEMBER-RELATED"/>
    <property type="match status" value="1"/>
</dbReference>
<dbReference type="SUPFAM" id="SSF54637">
    <property type="entry name" value="Thioesterase/thiol ester dehydrase-isomerase"/>
    <property type="match status" value="1"/>
</dbReference>
<dbReference type="Proteomes" id="UP000027586">
    <property type="component" value="Unassembled WGS sequence"/>
</dbReference>
<dbReference type="PANTHER" id="PTHR21660:SF1">
    <property type="entry name" value="ACYL-COENZYME A THIOESTERASE 13"/>
    <property type="match status" value="1"/>
</dbReference>
<dbReference type="InterPro" id="IPR006683">
    <property type="entry name" value="Thioestr_dom"/>
</dbReference>
<keyword evidence="2" id="KW-0378">Hydrolase</keyword>
<gene>
    <name evidence="4" type="ORF">LCOR_08348.1</name>
</gene>
<dbReference type="GO" id="GO:0047617">
    <property type="term" value="F:fatty acyl-CoA hydrolase activity"/>
    <property type="evidence" value="ECO:0007669"/>
    <property type="project" value="InterPro"/>
</dbReference>
<comment type="similarity">
    <text evidence="1">Belongs to the thioesterase PaaI family.</text>
</comment>
<name>A0A068S4U6_9FUNG</name>
<dbReference type="STRING" id="1263082.A0A068S4U6"/>
<proteinExistence type="inferred from homology"/>
<protein>
    <recommendedName>
        <fullName evidence="3">Thioesterase domain-containing protein</fullName>
    </recommendedName>
</protein>
<dbReference type="CDD" id="cd03443">
    <property type="entry name" value="PaaI_thioesterase"/>
    <property type="match status" value="1"/>
</dbReference>
<sequence>MLPTTVLRSPALVQKVLKSFHTEGGYDSLVLPGLKVINSEEGRVRAEFTVEKQHLNRLKSVHGGLLATVVDVGGSLALASKGLYATGVSTDINISYISSAKEGDVVSVDCRCDKLGKTLAFTSIELSSNGRLVALGRHNKFVAQAYAHPQNEIGHGRKQ</sequence>
<dbReference type="FunFam" id="3.10.129.10:FF:000033">
    <property type="entry name" value="acyl-coenzyme A thioesterase 13"/>
    <property type="match status" value="1"/>
</dbReference>
<dbReference type="VEuPathDB" id="FungiDB:LCOR_08348.1"/>
<keyword evidence="5" id="KW-1185">Reference proteome</keyword>
<dbReference type="Pfam" id="PF03061">
    <property type="entry name" value="4HBT"/>
    <property type="match status" value="1"/>
</dbReference>
<dbReference type="InterPro" id="IPR029069">
    <property type="entry name" value="HotDog_dom_sf"/>
</dbReference>
<comment type="caution">
    <text evidence="4">The sequence shown here is derived from an EMBL/GenBank/DDBJ whole genome shotgun (WGS) entry which is preliminary data.</text>
</comment>
<evidence type="ECO:0000256" key="2">
    <source>
        <dbReference type="ARBA" id="ARBA00022801"/>
    </source>
</evidence>
<evidence type="ECO:0000313" key="4">
    <source>
        <dbReference type="EMBL" id="CDH57403.1"/>
    </source>
</evidence>
<dbReference type="NCBIfam" id="TIGR00369">
    <property type="entry name" value="unchar_dom_1"/>
    <property type="match status" value="1"/>
</dbReference>
<dbReference type="Gene3D" id="3.10.129.10">
    <property type="entry name" value="Hotdog Thioesterase"/>
    <property type="match status" value="1"/>
</dbReference>